<dbReference type="InterPro" id="IPR029058">
    <property type="entry name" value="AB_hydrolase_fold"/>
</dbReference>
<evidence type="ECO:0000256" key="5">
    <source>
        <dbReference type="ARBA" id="ARBA00022801"/>
    </source>
</evidence>
<dbReference type="STRING" id="266117.Rxyl_2345"/>
<keyword evidence="6" id="KW-0106">Calcium</keyword>
<dbReference type="GO" id="GO:0052689">
    <property type="term" value="F:carboxylic ester hydrolase activity"/>
    <property type="evidence" value="ECO:0007669"/>
    <property type="project" value="UniProtKB-KW"/>
</dbReference>
<dbReference type="GO" id="GO:0046872">
    <property type="term" value="F:metal ion binding"/>
    <property type="evidence" value="ECO:0007669"/>
    <property type="project" value="UniProtKB-KW"/>
</dbReference>
<dbReference type="eggNOG" id="COG2267">
    <property type="taxonomic scope" value="Bacteria"/>
</dbReference>
<protein>
    <submittedName>
        <fullName evidence="10">LigA</fullName>
    </submittedName>
</protein>
<dbReference type="Proteomes" id="UP000006637">
    <property type="component" value="Chromosome"/>
</dbReference>
<keyword evidence="11" id="KW-1185">Reference proteome</keyword>
<evidence type="ECO:0000256" key="8">
    <source>
        <dbReference type="SAM" id="MobiDB-lite"/>
    </source>
</evidence>
<evidence type="ECO:0000256" key="6">
    <source>
        <dbReference type="ARBA" id="ARBA00022837"/>
    </source>
</evidence>
<evidence type="ECO:0000256" key="1">
    <source>
        <dbReference type="ARBA" id="ARBA00006249"/>
    </source>
</evidence>
<evidence type="ECO:0000256" key="3">
    <source>
        <dbReference type="ARBA" id="ARBA00022723"/>
    </source>
</evidence>
<keyword evidence="3" id="KW-0479">Metal-binding</keyword>
<evidence type="ECO:0000256" key="4">
    <source>
        <dbReference type="ARBA" id="ARBA00022729"/>
    </source>
</evidence>
<evidence type="ECO:0000313" key="10">
    <source>
        <dbReference type="EMBL" id="ABG05273.1"/>
    </source>
</evidence>
<organism evidence="10 11">
    <name type="scientific">Rubrobacter xylanophilus (strain DSM 9941 / JCM 11954 / NBRC 16129 / PRD-1)</name>
    <dbReference type="NCBI Taxonomy" id="266117"/>
    <lineage>
        <taxon>Bacteria</taxon>
        <taxon>Bacillati</taxon>
        <taxon>Actinomycetota</taxon>
        <taxon>Rubrobacteria</taxon>
        <taxon>Rubrobacterales</taxon>
        <taxon>Rubrobacteraceae</taxon>
        <taxon>Rubrobacter</taxon>
    </lineage>
</organism>
<comment type="similarity">
    <text evidence="1">Belongs to the tannase family.</text>
</comment>
<evidence type="ECO:0000256" key="7">
    <source>
        <dbReference type="ARBA" id="ARBA00023157"/>
    </source>
</evidence>
<dbReference type="SUPFAM" id="SSF53474">
    <property type="entry name" value="alpha/beta-Hydrolases"/>
    <property type="match status" value="1"/>
</dbReference>
<dbReference type="Pfam" id="PF07519">
    <property type="entry name" value="Tannase"/>
    <property type="match status" value="1"/>
</dbReference>
<sequence length="490" mass="53717">MGSGVKVSGALRIPCTRVLLAGLAAGLAAFVAAWAGGGAGAQLADEGQDTGSDSRSCRLQDARAEGLVPGAEVQDGDCLRDLTTAGTRRTGHTDPNDWEGLHASGTRNPSGVPGLQVDGYFPDGSATNTNNGWAHDAQFVIRFPNRWNGKLVITGAPGVREQYANDFIISDWVLARGYAFAATDKGNTGTAFYRDGRRPGDAVAEWHRRVEQLARAAKAAAERYYGRAPRRTYVTGISNGGYLARYALENTPGLYDGGVDWEGTLFRAQGPNLLTFLPPALRNYPEYRATGSEEARRAIIRAGFAPGSEFLWDYHYLVYWDLTQRIYREEFDPAYDGALQAGIPFCQEGTPNCDADYEYAERPRSVKEAVGRVSNTGRIGRPMITLHGDLDALLPVRVDSDVYRRLVERAGRAGIHRYIVVGRGNHVDGLYDRYPERLRPILPCYRAAFLALDRYVEGRGSLPRNGFLPRPESGDVVNRCDLGEVRVHRG</sequence>
<keyword evidence="7" id="KW-1015">Disulfide bond</keyword>
<dbReference type="KEGG" id="rxy:Rxyl_2345"/>
<evidence type="ECO:0000256" key="9">
    <source>
        <dbReference type="SAM" id="SignalP"/>
    </source>
</evidence>
<feature type="region of interest" description="Disordered" evidence="8">
    <location>
        <begin position="85"/>
        <end position="109"/>
    </location>
</feature>
<feature type="signal peptide" evidence="9">
    <location>
        <begin position="1"/>
        <end position="35"/>
    </location>
</feature>
<keyword evidence="4 9" id="KW-0732">Signal</keyword>
<evidence type="ECO:0000256" key="2">
    <source>
        <dbReference type="ARBA" id="ARBA00022487"/>
    </source>
</evidence>
<reference evidence="10 11" key="1">
    <citation type="submission" date="2006-06" db="EMBL/GenBank/DDBJ databases">
        <title>Complete sequence of Rubrobacter xylanophilus DSM 9941.</title>
        <authorList>
            <consortium name="US DOE Joint Genome Institute"/>
            <person name="Copeland A."/>
            <person name="Lucas S."/>
            <person name="Lapidus A."/>
            <person name="Barry K."/>
            <person name="Detter J.C."/>
            <person name="Glavina del Rio T."/>
            <person name="Hammon N."/>
            <person name="Israni S."/>
            <person name="Dalin E."/>
            <person name="Tice H."/>
            <person name="Pitluck S."/>
            <person name="Munk A.C."/>
            <person name="Brettin T."/>
            <person name="Bruce D."/>
            <person name="Han C."/>
            <person name="Tapia R."/>
            <person name="Gilna P."/>
            <person name="Schmutz J."/>
            <person name="Larimer F."/>
            <person name="Land M."/>
            <person name="Hauser L."/>
            <person name="Kyrpides N."/>
            <person name="Lykidis A."/>
            <person name="da Costa M.S."/>
            <person name="Rainey F.A."/>
            <person name="Empadinhas N."/>
            <person name="Jolivet E."/>
            <person name="Battista J.R."/>
            <person name="Richardson P."/>
        </authorList>
    </citation>
    <scope>NUCLEOTIDE SEQUENCE [LARGE SCALE GENOMIC DNA]</scope>
    <source>
        <strain evidence="11">DSM 9941 / NBRC 16129 / PRD-1</strain>
    </source>
</reference>
<keyword evidence="5" id="KW-0378">Hydrolase</keyword>
<accession>Q1ATK5</accession>
<dbReference type="InterPro" id="IPR011118">
    <property type="entry name" value="Tannase/feruloyl_esterase"/>
</dbReference>
<name>Q1ATK5_RUBXD</name>
<dbReference type="HOGENOM" id="CLU_030798_0_0_11"/>
<dbReference type="Gene3D" id="3.40.50.1820">
    <property type="entry name" value="alpha/beta hydrolase"/>
    <property type="match status" value="1"/>
</dbReference>
<proteinExistence type="inferred from homology"/>
<gene>
    <name evidence="10" type="ordered locus">Rxyl_2345</name>
</gene>
<dbReference type="EMBL" id="CP000386">
    <property type="protein sequence ID" value="ABG05273.1"/>
    <property type="molecule type" value="Genomic_DNA"/>
</dbReference>
<evidence type="ECO:0000313" key="11">
    <source>
        <dbReference type="Proteomes" id="UP000006637"/>
    </source>
</evidence>
<dbReference type="AlphaFoldDB" id="Q1ATK5"/>
<keyword evidence="2" id="KW-0719">Serine esterase</keyword>
<feature type="chain" id="PRO_5039197195" evidence="9">
    <location>
        <begin position="36"/>
        <end position="490"/>
    </location>
</feature>